<dbReference type="GeneID" id="66163858"/>
<keyword evidence="2" id="KW-1185">Reference proteome</keyword>
<proteinExistence type="predicted"/>
<dbReference type="Pfam" id="PF05942">
    <property type="entry name" value="PaREP1"/>
    <property type="match status" value="1"/>
</dbReference>
<dbReference type="KEGG" id="csty:KN1_21220"/>
<reference evidence="1 2" key="1">
    <citation type="submission" date="2021-04" db="EMBL/GenBank/DDBJ databases">
        <title>Complete genome sequence of Stygiolobus sp. KN-1.</title>
        <authorList>
            <person name="Nakamura K."/>
            <person name="Sakai H."/>
            <person name="Kurosawa N."/>
        </authorList>
    </citation>
    <scope>NUCLEOTIDE SEQUENCE [LARGE SCALE GENOMIC DNA]</scope>
    <source>
        <strain evidence="1 2">KN-1</strain>
    </source>
</reference>
<dbReference type="RefSeq" id="WP_221287479.1">
    <property type="nucleotide sequence ID" value="NZ_AP024597.1"/>
</dbReference>
<evidence type="ECO:0000313" key="1">
    <source>
        <dbReference type="EMBL" id="BCU70825.1"/>
    </source>
</evidence>
<evidence type="ECO:0000313" key="2">
    <source>
        <dbReference type="Proteomes" id="UP000825123"/>
    </source>
</evidence>
<evidence type="ECO:0008006" key="3">
    <source>
        <dbReference type="Google" id="ProtNLM"/>
    </source>
</evidence>
<protein>
    <recommendedName>
        <fullName evidence="3">PaREP1 family protein</fullName>
    </recommendedName>
</protein>
<name>A0A8D5U6Y9_9CREN</name>
<dbReference type="PANTHER" id="PTHR34237">
    <property type="entry name" value="PAREP8-RELATED"/>
    <property type="match status" value="1"/>
</dbReference>
<sequence length="123" mass="14329">MRKPSRDLILRFLSEADELLSRGDIVQACEKYYKAAEEAVKLLVVENDLKEVIKEVQTKGRWDAGNLFKASRLLRGRDPRVANWWRSAWVLHVDGFHEMSLSEKEVRKLKEDVRELVAYVTGK</sequence>
<dbReference type="Gene3D" id="1.20.120.330">
    <property type="entry name" value="Nucleotidyltransferases domain 2"/>
    <property type="match status" value="1"/>
</dbReference>
<gene>
    <name evidence="1" type="ORF">KN1_21220</name>
</gene>
<accession>A0A8D5U6Y9</accession>
<dbReference type="PANTHER" id="PTHR34237:SF4">
    <property type="entry name" value="PAREP1 FAMILY PROTEIN"/>
    <property type="match status" value="1"/>
</dbReference>
<dbReference type="InterPro" id="IPR010268">
    <property type="entry name" value="PaREP1"/>
</dbReference>
<organism evidence="1 2">
    <name type="scientific">Stygiolobus caldivivus</name>
    <dbReference type="NCBI Taxonomy" id="2824673"/>
    <lineage>
        <taxon>Archaea</taxon>
        <taxon>Thermoproteota</taxon>
        <taxon>Thermoprotei</taxon>
        <taxon>Sulfolobales</taxon>
        <taxon>Sulfolobaceae</taxon>
        <taxon>Stygiolobus</taxon>
    </lineage>
</organism>
<dbReference type="Proteomes" id="UP000825123">
    <property type="component" value="Chromosome"/>
</dbReference>
<dbReference type="AlphaFoldDB" id="A0A8D5U6Y9"/>
<dbReference type="EMBL" id="AP024597">
    <property type="protein sequence ID" value="BCU70825.1"/>
    <property type="molecule type" value="Genomic_DNA"/>
</dbReference>